<dbReference type="Pfam" id="PF07702">
    <property type="entry name" value="UTRA"/>
    <property type="match status" value="1"/>
</dbReference>
<evidence type="ECO:0000256" key="3">
    <source>
        <dbReference type="ARBA" id="ARBA00023163"/>
    </source>
</evidence>
<gene>
    <name evidence="6" type="ORF">FEZ51_02580</name>
    <name evidence="5" type="ORF">IV81_GL000762</name>
</gene>
<dbReference type="GO" id="GO:0003677">
    <property type="term" value="F:DNA binding"/>
    <property type="evidence" value="ECO:0007669"/>
    <property type="project" value="UniProtKB-KW"/>
</dbReference>
<dbReference type="InterPro" id="IPR036388">
    <property type="entry name" value="WH-like_DNA-bd_sf"/>
</dbReference>
<feature type="domain" description="HTH gntR-type" evidence="4">
    <location>
        <begin position="9"/>
        <end position="76"/>
    </location>
</feature>
<keyword evidence="7" id="KW-1185">Reference proteome</keyword>
<organism evidence="5 7">
    <name type="scientific">Pediococcus stilesii</name>
    <dbReference type="NCBI Taxonomy" id="331679"/>
    <lineage>
        <taxon>Bacteria</taxon>
        <taxon>Bacillati</taxon>
        <taxon>Bacillota</taxon>
        <taxon>Bacilli</taxon>
        <taxon>Lactobacillales</taxon>
        <taxon>Lactobacillaceae</taxon>
        <taxon>Pediococcus</taxon>
    </lineage>
</organism>
<evidence type="ECO:0000313" key="8">
    <source>
        <dbReference type="Proteomes" id="UP000305541"/>
    </source>
</evidence>
<dbReference type="InterPro" id="IPR050679">
    <property type="entry name" value="Bact_HTH_transcr_reg"/>
</dbReference>
<proteinExistence type="predicted"/>
<dbReference type="InterPro" id="IPR036390">
    <property type="entry name" value="WH_DNA-bd_sf"/>
</dbReference>
<dbReference type="InterPro" id="IPR028978">
    <property type="entry name" value="Chorismate_lyase_/UTRA_dom_sf"/>
</dbReference>
<dbReference type="InterPro" id="IPR000524">
    <property type="entry name" value="Tscrpt_reg_HTH_GntR"/>
</dbReference>
<dbReference type="STRING" id="331679.IV81_GL000762"/>
<keyword evidence="1" id="KW-0805">Transcription regulation</keyword>
<dbReference type="PROSITE" id="PS50949">
    <property type="entry name" value="HTH_GNTR"/>
    <property type="match status" value="1"/>
</dbReference>
<evidence type="ECO:0000313" key="7">
    <source>
        <dbReference type="Proteomes" id="UP000051859"/>
    </source>
</evidence>
<dbReference type="RefSeq" id="WP_057801464.1">
    <property type="nucleotide sequence ID" value="NZ_JQBX01000002.1"/>
</dbReference>
<comment type="caution">
    <text evidence="5">The sequence shown here is derived from an EMBL/GenBank/DDBJ whole genome shotgun (WGS) entry which is preliminary data.</text>
</comment>
<dbReference type="SMART" id="SM00866">
    <property type="entry name" value="UTRA"/>
    <property type="match status" value="1"/>
</dbReference>
<dbReference type="InterPro" id="IPR011663">
    <property type="entry name" value="UTRA"/>
</dbReference>
<dbReference type="Proteomes" id="UP000051859">
    <property type="component" value="Unassembled WGS sequence"/>
</dbReference>
<dbReference type="SMART" id="SM00345">
    <property type="entry name" value="HTH_GNTR"/>
    <property type="match status" value="1"/>
</dbReference>
<dbReference type="Gene3D" id="3.40.1410.10">
    <property type="entry name" value="Chorismate lyase-like"/>
    <property type="match status" value="1"/>
</dbReference>
<evidence type="ECO:0000259" key="4">
    <source>
        <dbReference type="PROSITE" id="PS50949"/>
    </source>
</evidence>
<dbReference type="SUPFAM" id="SSF64288">
    <property type="entry name" value="Chorismate lyase-like"/>
    <property type="match status" value="1"/>
</dbReference>
<dbReference type="OrthoDB" id="9815017at2"/>
<dbReference type="CDD" id="cd07377">
    <property type="entry name" value="WHTH_GntR"/>
    <property type="match status" value="1"/>
</dbReference>
<name>A0A0R2L821_9LACO</name>
<dbReference type="AlphaFoldDB" id="A0A0R2L821"/>
<dbReference type="SUPFAM" id="SSF46785">
    <property type="entry name" value="Winged helix' DNA-binding domain"/>
    <property type="match status" value="1"/>
</dbReference>
<dbReference type="PRINTS" id="PR00035">
    <property type="entry name" value="HTHGNTR"/>
</dbReference>
<dbReference type="Pfam" id="PF00392">
    <property type="entry name" value="GntR"/>
    <property type="match status" value="1"/>
</dbReference>
<sequence>MEFKYNEKQPVYEQLSDALREQIKKNYKPNDKLLSEREIMKRYKVSRNTVREALNELEHIGYIYRQHGKGTFVANMASNTTKIGEEYSFSEQMKSLGRKPETVILEMVERTANEYFSKKLHINVGDGMIKLKRLRKADGIPMMIDRTYLPAKKFKGISAYELDTQQRSLYNVFLEDFGERVKLADETLYAGIISDEDAKQLDIASNSPGFMFQRTTYNHKNEVIEYTVSSARGDQFVYNIKYKN</sequence>
<reference evidence="6 8" key="2">
    <citation type="submission" date="2019-05" db="EMBL/GenBank/DDBJ databases">
        <title>The metagenome of a microbial culture collection derived from dairy environment covers the genomic content of the human microbiome.</title>
        <authorList>
            <person name="Roder T."/>
            <person name="Wuthrich D."/>
            <person name="Sattari Z."/>
            <person name="Von Ah U."/>
            <person name="Bar C."/>
            <person name="Ronchi F."/>
            <person name="Macpherson A.J."/>
            <person name="Ganal-Vonarburg S.C."/>
            <person name="Bruggmann R."/>
            <person name="Vergeres G."/>
        </authorList>
    </citation>
    <scope>NUCLEOTIDE SEQUENCE [LARGE SCALE GENOMIC DNA]</scope>
    <source>
        <strain evidence="6 8">FAM 18815</strain>
    </source>
</reference>
<dbReference type="GO" id="GO:0045892">
    <property type="term" value="P:negative regulation of DNA-templated transcription"/>
    <property type="evidence" value="ECO:0007669"/>
    <property type="project" value="TreeGrafter"/>
</dbReference>
<evidence type="ECO:0000313" key="6">
    <source>
        <dbReference type="EMBL" id="TLQ05143.1"/>
    </source>
</evidence>
<protein>
    <submittedName>
        <fullName evidence="5">GntR family transcriptional regulator</fullName>
    </submittedName>
</protein>
<evidence type="ECO:0000256" key="1">
    <source>
        <dbReference type="ARBA" id="ARBA00023015"/>
    </source>
</evidence>
<keyword evidence="3" id="KW-0804">Transcription</keyword>
<dbReference type="PATRIC" id="fig|331679.3.peg.769"/>
<dbReference type="PANTHER" id="PTHR44846:SF1">
    <property type="entry name" value="MANNOSYL-D-GLYCERATE TRANSPORT_METABOLISM SYSTEM REPRESSOR MNGR-RELATED"/>
    <property type="match status" value="1"/>
</dbReference>
<dbReference type="GO" id="GO:0003700">
    <property type="term" value="F:DNA-binding transcription factor activity"/>
    <property type="evidence" value="ECO:0007669"/>
    <property type="project" value="InterPro"/>
</dbReference>
<evidence type="ECO:0000313" key="5">
    <source>
        <dbReference type="EMBL" id="KRN94973.1"/>
    </source>
</evidence>
<dbReference type="EMBL" id="JQBX01000002">
    <property type="protein sequence ID" value="KRN94973.1"/>
    <property type="molecule type" value="Genomic_DNA"/>
</dbReference>
<dbReference type="Proteomes" id="UP000305541">
    <property type="component" value="Unassembled WGS sequence"/>
</dbReference>
<reference evidence="5 7" key="1">
    <citation type="journal article" date="2015" name="Genome Announc.">
        <title>Expanding the biotechnology potential of lactobacilli through comparative genomics of 213 strains and associated genera.</title>
        <authorList>
            <person name="Sun Z."/>
            <person name="Harris H.M."/>
            <person name="McCann A."/>
            <person name="Guo C."/>
            <person name="Argimon S."/>
            <person name="Zhang W."/>
            <person name="Yang X."/>
            <person name="Jeffery I.B."/>
            <person name="Cooney J.C."/>
            <person name="Kagawa T.F."/>
            <person name="Liu W."/>
            <person name="Song Y."/>
            <person name="Salvetti E."/>
            <person name="Wrobel A."/>
            <person name="Rasinkangas P."/>
            <person name="Parkhill J."/>
            <person name="Rea M.C."/>
            <person name="O'Sullivan O."/>
            <person name="Ritari J."/>
            <person name="Douillard F.P."/>
            <person name="Paul Ross R."/>
            <person name="Yang R."/>
            <person name="Briner A.E."/>
            <person name="Felis G.E."/>
            <person name="de Vos W.M."/>
            <person name="Barrangou R."/>
            <person name="Klaenhammer T.R."/>
            <person name="Caufield P.W."/>
            <person name="Cui Y."/>
            <person name="Zhang H."/>
            <person name="O'Toole P.W."/>
        </authorList>
    </citation>
    <scope>NUCLEOTIDE SEQUENCE [LARGE SCALE GENOMIC DNA]</scope>
    <source>
        <strain evidence="5 7">DSM 18001</strain>
    </source>
</reference>
<dbReference type="EMBL" id="VBTH01000003">
    <property type="protein sequence ID" value="TLQ05143.1"/>
    <property type="molecule type" value="Genomic_DNA"/>
</dbReference>
<accession>A0A0R2L821</accession>
<keyword evidence="2" id="KW-0238">DNA-binding</keyword>
<evidence type="ECO:0000256" key="2">
    <source>
        <dbReference type="ARBA" id="ARBA00023125"/>
    </source>
</evidence>
<dbReference type="Gene3D" id="1.10.10.10">
    <property type="entry name" value="Winged helix-like DNA-binding domain superfamily/Winged helix DNA-binding domain"/>
    <property type="match status" value="1"/>
</dbReference>
<dbReference type="PANTHER" id="PTHR44846">
    <property type="entry name" value="MANNOSYL-D-GLYCERATE TRANSPORT/METABOLISM SYSTEM REPRESSOR MNGR-RELATED"/>
    <property type="match status" value="1"/>
</dbReference>